<evidence type="ECO:0000256" key="3">
    <source>
        <dbReference type="ARBA" id="ARBA00022692"/>
    </source>
</evidence>
<dbReference type="RefSeq" id="WP_349228297.1">
    <property type="nucleotide sequence ID" value="NZ_JBBMFJ010000002.1"/>
</dbReference>
<dbReference type="PANTHER" id="PTHR32196:SF15">
    <property type="entry name" value="SUGAR ABC TRANSPORTER PERMEASE PROTEIN"/>
    <property type="match status" value="1"/>
</dbReference>
<dbReference type="Pfam" id="PF02653">
    <property type="entry name" value="BPD_transp_2"/>
    <property type="match status" value="1"/>
</dbReference>
<feature type="transmembrane region" description="Helical" evidence="6">
    <location>
        <begin position="568"/>
        <end position="589"/>
    </location>
</feature>
<keyword evidence="8" id="KW-1185">Reference proteome</keyword>
<dbReference type="PANTHER" id="PTHR32196">
    <property type="entry name" value="ABC TRANSPORTER PERMEASE PROTEIN YPHD-RELATED-RELATED"/>
    <property type="match status" value="1"/>
</dbReference>
<reference evidence="7 8" key="1">
    <citation type="submission" date="2024-03" db="EMBL/GenBank/DDBJ databases">
        <title>Human intestinal bacterial collection.</title>
        <authorList>
            <person name="Pauvert C."/>
            <person name="Hitch T.C.A."/>
            <person name="Clavel T."/>
        </authorList>
    </citation>
    <scope>NUCLEOTIDE SEQUENCE [LARGE SCALE GENOMIC DNA]</scope>
    <source>
        <strain evidence="7 8">CLA-AP-H27</strain>
    </source>
</reference>
<feature type="transmembrane region" description="Helical" evidence="6">
    <location>
        <begin position="401"/>
        <end position="420"/>
    </location>
</feature>
<feature type="transmembrane region" description="Helical" evidence="6">
    <location>
        <begin position="369"/>
        <end position="389"/>
    </location>
</feature>
<sequence>MTKQKIQKMIVVLCIAAAAVCLVLGLINVPKQNGAAGQEILQKLRIQTLLNATGDSVVESYVTIAKQEAQKQAKEAGGGMAAIREAVEKAEAETRAKYEGGAAADTLSVDTADLSAAVAVYTDAVKAYAEAGAAARSAYEEAHYAEAEAALEQKHEEMLAAGEEVPEDDEVVVDMSGFEPTEEMLAKQEEAKATYAKVGAELKKIYPVLTDEALETLEETVEGILYQSGDSFSTQYDRYMEQSRAKESTAQRLIRHADDLIYLACALVVVALLLLFHQVLVAKLGIPRVIIGVFFILLCFMTLWYDLSLSTLLSNTVVRMGMNAIMVLAMVPGIQCGISLNLGLPIGLVAGLIGGLLTIELGIPGWGGFLFAIVAGSVLAAVCGYLYALMLNRLKGSEMSVTTYVGFSIVSLMCIAWLVLPFHSLKLRWPLGTGLRNTIGLDSTNFRHILNDFLAFQIGEFTIPTGLLLFMGLCCVLVWLFSRSKTGQAMQAVGNNPRFAESVGINVDRMRIVGTVLSTVLGAVGILVYSQSYGFMQLYTAPRQMGFIAASAILIGGASTTRCKISHVLIGTFLFQGVLTLGMPVANVLVPGSTISETLRILISNGIILYALTKSGGESRA</sequence>
<feature type="transmembrane region" description="Helical" evidence="6">
    <location>
        <begin position="342"/>
        <end position="363"/>
    </location>
</feature>
<evidence type="ECO:0000256" key="6">
    <source>
        <dbReference type="SAM" id="Phobius"/>
    </source>
</evidence>
<name>A0ABV1HHS4_9FIRM</name>
<organism evidence="7 8">
    <name type="scientific">Ventrimonas faecis</name>
    <dbReference type="NCBI Taxonomy" id="3133170"/>
    <lineage>
        <taxon>Bacteria</taxon>
        <taxon>Bacillati</taxon>
        <taxon>Bacillota</taxon>
        <taxon>Clostridia</taxon>
        <taxon>Lachnospirales</taxon>
        <taxon>Lachnospiraceae</taxon>
        <taxon>Ventrimonas</taxon>
    </lineage>
</organism>
<gene>
    <name evidence="7" type="ORF">WMO41_01470</name>
</gene>
<feature type="transmembrane region" description="Helical" evidence="6">
    <location>
        <begin position="512"/>
        <end position="532"/>
    </location>
</feature>
<dbReference type="CDD" id="cd06574">
    <property type="entry name" value="TM_PBP1_branched-chain-AA_like"/>
    <property type="match status" value="1"/>
</dbReference>
<feature type="transmembrane region" description="Helical" evidence="6">
    <location>
        <begin position="260"/>
        <end position="282"/>
    </location>
</feature>
<keyword evidence="3 6" id="KW-0812">Transmembrane</keyword>
<feature type="transmembrane region" description="Helical" evidence="6">
    <location>
        <begin position="461"/>
        <end position="481"/>
    </location>
</feature>
<evidence type="ECO:0000313" key="8">
    <source>
        <dbReference type="Proteomes" id="UP001437460"/>
    </source>
</evidence>
<dbReference type="Proteomes" id="UP001437460">
    <property type="component" value="Unassembled WGS sequence"/>
</dbReference>
<dbReference type="InterPro" id="IPR001851">
    <property type="entry name" value="ABC_transp_permease"/>
</dbReference>
<feature type="transmembrane region" description="Helical" evidence="6">
    <location>
        <begin position="289"/>
        <end position="305"/>
    </location>
</feature>
<proteinExistence type="predicted"/>
<dbReference type="EMBL" id="JBBMFJ010000002">
    <property type="protein sequence ID" value="MEQ2561861.1"/>
    <property type="molecule type" value="Genomic_DNA"/>
</dbReference>
<protein>
    <submittedName>
        <fullName evidence="7">ABC transporter permease</fullName>
    </submittedName>
</protein>
<evidence type="ECO:0000256" key="4">
    <source>
        <dbReference type="ARBA" id="ARBA00022989"/>
    </source>
</evidence>
<evidence type="ECO:0000313" key="7">
    <source>
        <dbReference type="EMBL" id="MEQ2561861.1"/>
    </source>
</evidence>
<accession>A0ABV1HHS4</accession>
<evidence type="ECO:0000256" key="2">
    <source>
        <dbReference type="ARBA" id="ARBA00022475"/>
    </source>
</evidence>
<feature type="transmembrane region" description="Helical" evidence="6">
    <location>
        <begin position="544"/>
        <end position="561"/>
    </location>
</feature>
<evidence type="ECO:0000256" key="1">
    <source>
        <dbReference type="ARBA" id="ARBA00004651"/>
    </source>
</evidence>
<evidence type="ECO:0000256" key="5">
    <source>
        <dbReference type="ARBA" id="ARBA00023136"/>
    </source>
</evidence>
<keyword evidence="5 6" id="KW-0472">Membrane</keyword>
<keyword evidence="2" id="KW-1003">Cell membrane</keyword>
<comment type="caution">
    <text evidence="7">The sequence shown here is derived from an EMBL/GenBank/DDBJ whole genome shotgun (WGS) entry which is preliminary data.</text>
</comment>
<comment type="subcellular location">
    <subcellularLocation>
        <location evidence="1">Cell membrane</location>
        <topology evidence="1">Multi-pass membrane protein</topology>
    </subcellularLocation>
</comment>
<keyword evidence="4 6" id="KW-1133">Transmembrane helix</keyword>